<reference evidence="1" key="1">
    <citation type="submission" date="2020-03" db="EMBL/GenBank/DDBJ databases">
        <title>Spirochaetal bacteria isolated from arthropods constitute a novel genus Entomospira genus novum within the order Spirochaetales.</title>
        <authorList>
            <person name="Grana-Miraglia L."/>
            <person name="Sikutova S."/>
            <person name="Fingerle V."/>
            <person name="Sing A."/>
            <person name="Castillo-Ramirez S."/>
            <person name="Margos G."/>
            <person name="Rudolf I."/>
        </authorList>
    </citation>
    <scope>NUCLEOTIDE SEQUENCE</scope>
    <source>
        <strain evidence="1">BR208</strain>
    </source>
</reference>
<proteinExistence type="predicted"/>
<evidence type="ECO:0000313" key="1">
    <source>
        <dbReference type="EMBL" id="NIZ47644.1"/>
    </source>
</evidence>
<protein>
    <submittedName>
        <fullName evidence="1">Uncharacterized protein</fullName>
    </submittedName>
</protein>
<keyword evidence="2" id="KW-1185">Reference proteome</keyword>
<evidence type="ECO:0000313" key="2">
    <source>
        <dbReference type="Proteomes" id="UP000752013"/>
    </source>
</evidence>
<accession>A0A968KUU0</accession>
<dbReference type="EMBL" id="JAATLK010000002">
    <property type="protein sequence ID" value="NIZ47644.1"/>
    <property type="molecule type" value="Genomic_DNA"/>
</dbReference>
<comment type="caution">
    <text evidence="1">The sequence shown here is derived from an EMBL/GenBank/DDBJ whole genome shotgun (WGS) entry which is preliminary data.</text>
</comment>
<organism evidence="1 2">
    <name type="scientific">Entomospira nematocerorum</name>
    <dbReference type="NCBI Taxonomy" id="2719987"/>
    <lineage>
        <taxon>Bacteria</taxon>
        <taxon>Pseudomonadati</taxon>
        <taxon>Spirochaetota</taxon>
        <taxon>Spirochaetia</taxon>
        <taxon>Spirochaetales</taxon>
        <taxon>Spirochaetaceae</taxon>
        <taxon>Entomospira</taxon>
    </lineage>
</organism>
<dbReference type="AlphaFoldDB" id="A0A968KUU0"/>
<sequence>MLEPYYVLTSIYDATGWIEEYQPSAYQLRQRYYQPTQHWLHRTTTTKAQREMWQVLHHQYQIHDFNGLDRYLHTVLYDWTVTESIHAGALAFYTTARDLHGYTIDTIHNPLIHFQHEGYLQLATLFLTQESRYRLQTSIKQEHHRLQSHARSIQDLYAFFQQHASLWDEPQLQINHKGIYVAFSGYYFVHLSELLALADQLALAPSSYIHYMLEKLSLIMHEHFDDWQMFWASYIFGLFYVTQKKKNLSYKESLSVLDGVLFHNLYTLLYSQYSPFTLEDHWPKHSLYHLTQILHSYSMEVDRRSEGRHDRVKRSKPKGTLQPYLHPRQEEILQLLQHRTRHYHEELFKDLQKKNLHRFFFWPLKPYDVHSMYSISQLGLYASSDFWRMTMEYNLFSRPAEIPLWVSADGVFFSSYGFYLTNPIWPYQILFIAWNPRLKFRVKISENKRHISIYYRQSRILYWQLRKPCRDVQETLYLVNQFIQACNQKMHYQYAVVCELLS</sequence>
<dbReference type="Proteomes" id="UP000752013">
    <property type="component" value="Unassembled WGS sequence"/>
</dbReference>
<name>A0A968KUU0_9SPIO</name>
<dbReference type="RefSeq" id="WP_167704279.1">
    <property type="nucleotide sequence ID" value="NZ_CP118169.1"/>
</dbReference>
<gene>
    <name evidence="1" type="ORF">HCT46_06940</name>
</gene>